<dbReference type="eggNOG" id="COG1075">
    <property type="taxonomic scope" value="Bacteria"/>
</dbReference>
<dbReference type="PANTHER" id="PTHR11440">
    <property type="entry name" value="LECITHIN-CHOLESTEROL ACYLTRANSFERASE-RELATED"/>
    <property type="match status" value="1"/>
</dbReference>
<accession>L0K7H0</accession>
<evidence type="ECO:0000313" key="3">
    <source>
        <dbReference type="Proteomes" id="UP000010880"/>
    </source>
</evidence>
<dbReference type="GO" id="GO:0016788">
    <property type="term" value="F:hydrolase activity, acting on ester bonds"/>
    <property type="evidence" value="ECO:0007669"/>
    <property type="project" value="InterPro"/>
</dbReference>
<dbReference type="OrthoDB" id="9765872at2"/>
<dbReference type="KEGG" id="hhl:Halha_1291"/>
<feature type="domain" description="GPI inositol-deacylase PGAP1-like alpha/beta" evidence="1">
    <location>
        <begin position="11"/>
        <end position="147"/>
    </location>
</feature>
<dbReference type="HOGENOM" id="CLU_887873_0_0_9"/>
<sequence>MDLKLDNYFTAYPIIFVHGIAKGVDAWKRTAKIISNDNYYEMRYIEEDKVYHNFYGERPQQWIWSISYYTTNPIEESLFGDLTLYAQRLNKIIDLIKKITNRDKVILVAHSMGGLVARKYMTLKEENWETVHKILTVGSPHQGVITSVGIVGQLKDLASNSEFIKELKKDWEKLYINNNKKWGVIGAIDKTKFYNRNNSPHATDSGGPGFVRISSSIPYNEWQDAIKKLNQANYNTPHFGFRLAVDATHLDLLFHKGTFKGIQWTIE</sequence>
<dbReference type="Gene3D" id="3.40.50.1820">
    <property type="entry name" value="alpha/beta hydrolase"/>
    <property type="match status" value="1"/>
</dbReference>
<organism evidence="2 3">
    <name type="scientific">Halobacteroides halobius (strain ATCC 35273 / DSM 5150 / MD-1)</name>
    <dbReference type="NCBI Taxonomy" id="748449"/>
    <lineage>
        <taxon>Bacteria</taxon>
        <taxon>Bacillati</taxon>
        <taxon>Bacillota</taxon>
        <taxon>Clostridia</taxon>
        <taxon>Halanaerobiales</taxon>
        <taxon>Halobacteroidaceae</taxon>
        <taxon>Halobacteroides</taxon>
    </lineage>
</organism>
<dbReference type="InterPro" id="IPR029058">
    <property type="entry name" value="AB_hydrolase_fold"/>
</dbReference>
<dbReference type="AlphaFoldDB" id="L0K7H0"/>
<dbReference type="Pfam" id="PF07819">
    <property type="entry name" value="PGAP1"/>
    <property type="match status" value="1"/>
</dbReference>
<proteinExistence type="predicted"/>
<dbReference type="Proteomes" id="UP000010880">
    <property type="component" value="Chromosome"/>
</dbReference>
<gene>
    <name evidence="2" type="ordered locus">Halha_1291</name>
</gene>
<dbReference type="SUPFAM" id="SSF53474">
    <property type="entry name" value="alpha/beta-Hydrolases"/>
    <property type="match status" value="1"/>
</dbReference>
<evidence type="ECO:0000259" key="1">
    <source>
        <dbReference type="Pfam" id="PF07819"/>
    </source>
</evidence>
<dbReference type="RefSeq" id="WP_015326959.1">
    <property type="nucleotide sequence ID" value="NC_019978.1"/>
</dbReference>
<reference evidence="3" key="1">
    <citation type="submission" date="2012-02" db="EMBL/GenBank/DDBJ databases">
        <title>The complete genome of Halobacteroides halobius DSM 5150.</title>
        <authorList>
            <person name="Lucas S."/>
            <person name="Copeland A."/>
            <person name="Lapidus A."/>
            <person name="Glavina del Rio T."/>
            <person name="Dalin E."/>
            <person name="Tice H."/>
            <person name="Bruce D."/>
            <person name="Goodwin L."/>
            <person name="Pitluck S."/>
            <person name="Peters L."/>
            <person name="Mikhailova N."/>
            <person name="Gu W."/>
            <person name="Kyrpides N."/>
            <person name="Mavromatis K."/>
            <person name="Ivanova N."/>
            <person name="Brettin T."/>
            <person name="Detter J.C."/>
            <person name="Han C."/>
            <person name="Larimer F."/>
            <person name="Land M."/>
            <person name="Hauser L."/>
            <person name="Markowitz V."/>
            <person name="Cheng J.-F."/>
            <person name="Hugenholtz P."/>
            <person name="Woyke T."/>
            <person name="Wu D."/>
            <person name="Tindall B."/>
            <person name="Pomrenke H."/>
            <person name="Brambilla E."/>
            <person name="Klenk H.-P."/>
            <person name="Eisen J.A."/>
        </authorList>
    </citation>
    <scope>NUCLEOTIDE SEQUENCE [LARGE SCALE GENOMIC DNA]</scope>
    <source>
        <strain evidence="3">ATCC 35273 / DSM 5150 / MD-1</strain>
    </source>
</reference>
<dbReference type="STRING" id="748449.Halha_1291"/>
<protein>
    <submittedName>
        <fullName evidence="2">PGAP1-like protein</fullName>
    </submittedName>
</protein>
<dbReference type="EMBL" id="CP003359">
    <property type="protein sequence ID" value="AGB41237.1"/>
    <property type="molecule type" value="Genomic_DNA"/>
</dbReference>
<keyword evidence="3" id="KW-1185">Reference proteome</keyword>
<dbReference type="InterPro" id="IPR012908">
    <property type="entry name" value="PGAP1-ab_dom-like"/>
</dbReference>
<name>L0K7H0_HALHC</name>
<evidence type="ECO:0000313" key="2">
    <source>
        <dbReference type="EMBL" id="AGB41237.1"/>
    </source>
</evidence>